<dbReference type="InterPro" id="IPR032702">
    <property type="entry name" value="CppA_N"/>
</dbReference>
<sequence length="249" mass="28150">MSIFENVFLNTPLIRVNNRDLNIEFYQENLGLHLTYEENAIAILTGWENKERQFIIEESPSMRTRAVKDGVKKLSRMRLKTNAAAIEALLANGVEATAIFKGVKGYAFEVVSPEGDHVLLHAEDDYSNLEVTSDRDFKAIEGFQGLADFSFDGFELNIPSQETAVFYNDLIADGLPLNVSFTEREGEDLAVEPNVTWDLEIFEFKLKSGADLTAIKDYFDAKGIAVYMDKKETILVLSDPSRIELWFSK</sequence>
<dbReference type="InterPro" id="IPR032703">
    <property type="entry name" value="CppA_C"/>
</dbReference>
<keyword evidence="4" id="KW-1185">Reference proteome</keyword>
<feature type="domain" description="CppA N-terminal" evidence="1">
    <location>
        <begin position="10"/>
        <end position="130"/>
    </location>
</feature>
<organism evidence="3 4">
    <name type="scientific">Streptococcus saliviloxodontae</name>
    <dbReference type="NCBI Taxonomy" id="1349416"/>
    <lineage>
        <taxon>Bacteria</taxon>
        <taxon>Bacillati</taxon>
        <taxon>Bacillota</taxon>
        <taxon>Bacilli</taxon>
        <taxon>Lactobacillales</taxon>
        <taxon>Streptococcaceae</taxon>
        <taxon>Streptococcus</taxon>
    </lineage>
</organism>
<reference evidence="3 4" key="1">
    <citation type="submission" date="2021-01" db="EMBL/GenBank/DDBJ databases">
        <title>Genomic Encyclopedia of Type Strains, Phase IV (KMG-IV): sequencing the most valuable type-strain genomes for metagenomic binning, comparative biology and taxonomic classification.</title>
        <authorList>
            <person name="Goeker M."/>
        </authorList>
    </citation>
    <scope>NUCLEOTIDE SEQUENCE [LARGE SCALE GENOMIC DNA]</scope>
    <source>
        <strain evidence="3 4">DSM 27513</strain>
    </source>
</reference>
<dbReference type="Pfam" id="PF14507">
    <property type="entry name" value="CppA_C"/>
    <property type="match status" value="1"/>
</dbReference>
<gene>
    <name evidence="3" type="ORF">JOC31_000080</name>
</gene>
<accession>A0ABS2PIN6</accession>
<evidence type="ECO:0000259" key="2">
    <source>
        <dbReference type="Pfam" id="PF14507"/>
    </source>
</evidence>
<feature type="domain" description="CppA C-terminal" evidence="2">
    <location>
        <begin position="146"/>
        <end position="247"/>
    </location>
</feature>
<evidence type="ECO:0000259" key="1">
    <source>
        <dbReference type="Pfam" id="PF14506"/>
    </source>
</evidence>
<proteinExistence type="predicted"/>
<name>A0ABS2PIN6_9STRE</name>
<dbReference type="EMBL" id="JAFBEI010000001">
    <property type="protein sequence ID" value="MBM7635289.1"/>
    <property type="molecule type" value="Genomic_DNA"/>
</dbReference>
<dbReference type="Gene3D" id="3.10.180.40">
    <property type="entry name" value="C3-degrading proteinase like domains"/>
    <property type="match status" value="1"/>
</dbReference>
<dbReference type="InterPro" id="IPR029068">
    <property type="entry name" value="Glyas_Bleomycin-R_OHBP_Dase"/>
</dbReference>
<dbReference type="Gene3D" id="3.10.180.10">
    <property type="entry name" value="2,3-Dihydroxybiphenyl 1,2-Dioxygenase, domain 1"/>
    <property type="match status" value="1"/>
</dbReference>
<dbReference type="Pfam" id="PF14506">
    <property type="entry name" value="CppA_N"/>
    <property type="match status" value="1"/>
</dbReference>
<dbReference type="SUPFAM" id="SSF54593">
    <property type="entry name" value="Glyoxalase/Bleomycin resistance protein/Dihydroxybiphenyl dioxygenase"/>
    <property type="match status" value="1"/>
</dbReference>
<protein>
    <submittedName>
        <fullName evidence="3">Catechol 2,3-dioxygenase-like lactoylglutathione lyase family enzyme</fullName>
    </submittedName>
</protein>
<evidence type="ECO:0000313" key="3">
    <source>
        <dbReference type="EMBL" id="MBM7635289.1"/>
    </source>
</evidence>
<comment type="caution">
    <text evidence="3">The sequence shown here is derived from an EMBL/GenBank/DDBJ whole genome shotgun (WGS) entry which is preliminary data.</text>
</comment>
<evidence type="ECO:0000313" key="4">
    <source>
        <dbReference type="Proteomes" id="UP000809081"/>
    </source>
</evidence>
<dbReference type="Proteomes" id="UP000809081">
    <property type="component" value="Unassembled WGS sequence"/>
</dbReference>
<dbReference type="RefSeq" id="WP_205016242.1">
    <property type="nucleotide sequence ID" value="NZ_JAFBEI010000001.1"/>
</dbReference>